<feature type="region of interest" description="Disordered" evidence="1">
    <location>
        <begin position="274"/>
        <end position="293"/>
    </location>
</feature>
<dbReference type="InterPro" id="IPR043502">
    <property type="entry name" value="DNA/RNA_pol_sf"/>
</dbReference>
<dbReference type="InterPro" id="IPR013103">
    <property type="entry name" value="RVT_2"/>
</dbReference>
<dbReference type="EMBL" id="BAABME010001734">
    <property type="protein sequence ID" value="GAA0151182.1"/>
    <property type="molecule type" value="Genomic_DNA"/>
</dbReference>
<dbReference type="CDD" id="cd09272">
    <property type="entry name" value="RNase_HI_RT_Ty1"/>
    <property type="match status" value="1"/>
</dbReference>
<dbReference type="SUPFAM" id="SSF56672">
    <property type="entry name" value="DNA/RNA polymerases"/>
    <property type="match status" value="1"/>
</dbReference>
<dbReference type="PANTHER" id="PTHR11439">
    <property type="entry name" value="GAG-POL-RELATED RETROTRANSPOSON"/>
    <property type="match status" value="1"/>
</dbReference>
<accession>A0AAV3PMI0</accession>
<dbReference type="Gene3D" id="3.30.420.10">
    <property type="entry name" value="Ribonuclease H-like superfamily/Ribonuclease H"/>
    <property type="match status" value="1"/>
</dbReference>
<dbReference type="SUPFAM" id="SSF53098">
    <property type="entry name" value="Ribonuclease H-like"/>
    <property type="match status" value="1"/>
</dbReference>
<dbReference type="Proteomes" id="UP001454036">
    <property type="component" value="Unassembled WGS sequence"/>
</dbReference>
<evidence type="ECO:0000259" key="2">
    <source>
        <dbReference type="PROSITE" id="PS50994"/>
    </source>
</evidence>
<reference evidence="3 4" key="1">
    <citation type="submission" date="2024-01" db="EMBL/GenBank/DDBJ databases">
        <title>The complete chloroplast genome sequence of Lithospermum erythrorhizon: insights into the phylogenetic relationship among Boraginaceae species and the maternal lineages of purple gromwells.</title>
        <authorList>
            <person name="Okada T."/>
            <person name="Watanabe K."/>
        </authorList>
    </citation>
    <scope>NUCLEOTIDE SEQUENCE [LARGE SCALE GENOMIC DNA]</scope>
</reference>
<gene>
    <name evidence="3" type="ORF">LIER_09960</name>
</gene>
<dbReference type="Pfam" id="PF13976">
    <property type="entry name" value="gag_pre-integrs"/>
    <property type="match status" value="1"/>
</dbReference>
<dbReference type="GO" id="GO:0015074">
    <property type="term" value="P:DNA integration"/>
    <property type="evidence" value="ECO:0007669"/>
    <property type="project" value="InterPro"/>
</dbReference>
<dbReference type="InterPro" id="IPR001584">
    <property type="entry name" value="Integrase_cat-core"/>
</dbReference>
<dbReference type="AlphaFoldDB" id="A0AAV3PMI0"/>
<keyword evidence="3" id="KW-0812">Transmembrane</keyword>
<dbReference type="GO" id="GO:0003676">
    <property type="term" value="F:nucleic acid binding"/>
    <property type="evidence" value="ECO:0007669"/>
    <property type="project" value="InterPro"/>
</dbReference>
<dbReference type="InterPro" id="IPR025724">
    <property type="entry name" value="GAG-pre-integrase_dom"/>
</dbReference>
<protein>
    <submittedName>
        <fullName evidence="3">Transmembrane signal receptor</fullName>
    </submittedName>
</protein>
<dbReference type="InterPro" id="IPR036397">
    <property type="entry name" value="RNaseH_sf"/>
</dbReference>
<dbReference type="PROSITE" id="PS50994">
    <property type="entry name" value="INTEGRASE"/>
    <property type="match status" value="1"/>
</dbReference>
<evidence type="ECO:0000313" key="4">
    <source>
        <dbReference type="Proteomes" id="UP001454036"/>
    </source>
</evidence>
<proteinExistence type="predicted"/>
<comment type="caution">
    <text evidence="3">The sequence shown here is derived from an EMBL/GenBank/DDBJ whole genome shotgun (WGS) entry which is preliminary data.</text>
</comment>
<keyword evidence="3" id="KW-0675">Receptor</keyword>
<sequence>MVSPDLWHRRLGHPSNRVVRSLSFISSSSRLSNQACTVCHQAKHTRDTFITSEHKATCTFELIHYDLWGPYHTPSSCGARYVLTIVDDYSRAVWLFLLIDKTEVLKYFMQFFALVDRQFNAKVRFVCSDNGTEFLSLRDYFSKNGIVFQTSCVGTPQQNGRVERKHRHILNVGRALRKLNLISSVVIVEDVFSWDTLMGKKWWRLYDLESHAYFVSRDVVFYELKFPYLTSTTSSSLPVTPIITINNCAFENNETENLEVLKNVNDIGKPVMVSEQSSQQPLEQQPPADLSRGVASVEQPYSVGVVGSASDSKDGVGVPQLEMGRGKQTIVPSVRLHDYVINTVQNLSKPSVPHSSSHSSGTPYSISHSVNCDRFLLGHRNFLVAITAGSEPKSFKEAMQYPQWRDAMQKEISTLEDNGTWSLVQLSEGKKALGTQWVYKIKYNSDGSVERFKGRLVVFGNHQVEDIDYNDTFAHVAKMVTVRAFLAVAVVKSWELHKMDVHNAFLDGDLSEEVYMRIPPGFQKGRPGLVCKLHKSLYGLKQAPRCWFSKLATALKSYSFVQSYSDYSLFTLCKDHIRIHVLVYVDDLIISGNDSAALSNFKQYLSSYFHMKDLGILKYFLVHVLSQFLHEPRQDHWSAALRVVKYLKGCPGQGIILRTECDLHLTGWCDSDWASCPLIRRSVSGWIVFLGGSPISWKTKKQTIISRSLAEAEYRSMATMTCELKWLKVFHERTKHIEIDCHFLRDIILEGTIRTTHVSTSEQLTNIFTKALGKKKFEFLLRKLDIHDLHAPT</sequence>
<dbReference type="Pfam" id="PF07727">
    <property type="entry name" value="RVT_2"/>
    <property type="match status" value="1"/>
</dbReference>
<evidence type="ECO:0000313" key="3">
    <source>
        <dbReference type="EMBL" id="GAA0151182.1"/>
    </source>
</evidence>
<feature type="compositionally biased region" description="Low complexity" evidence="1">
    <location>
        <begin position="274"/>
        <end position="287"/>
    </location>
</feature>
<keyword evidence="3" id="KW-0472">Membrane</keyword>
<dbReference type="PANTHER" id="PTHR11439:SF462">
    <property type="match status" value="1"/>
</dbReference>
<dbReference type="InterPro" id="IPR012337">
    <property type="entry name" value="RNaseH-like_sf"/>
</dbReference>
<feature type="domain" description="Integrase catalytic" evidence="2">
    <location>
        <begin position="55"/>
        <end position="169"/>
    </location>
</feature>
<organism evidence="3 4">
    <name type="scientific">Lithospermum erythrorhizon</name>
    <name type="common">Purple gromwell</name>
    <name type="synonym">Lithospermum officinale var. erythrorhizon</name>
    <dbReference type="NCBI Taxonomy" id="34254"/>
    <lineage>
        <taxon>Eukaryota</taxon>
        <taxon>Viridiplantae</taxon>
        <taxon>Streptophyta</taxon>
        <taxon>Embryophyta</taxon>
        <taxon>Tracheophyta</taxon>
        <taxon>Spermatophyta</taxon>
        <taxon>Magnoliopsida</taxon>
        <taxon>eudicotyledons</taxon>
        <taxon>Gunneridae</taxon>
        <taxon>Pentapetalae</taxon>
        <taxon>asterids</taxon>
        <taxon>lamiids</taxon>
        <taxon>Boraginales</taxon>
        <taxon>Boraginaceae</taxon>
        <taxon>Boraginoideae</taxon>
        <taxon>Lithospermeae</taxon>
        <taxon>Lithospermum</taxon>
    </lineage>
</organism>
<name>A0AAV3PMI0_LITER</name>
<keyword evidence="4" id="KW-1185">Reference proteome</keyword>
<evidence type="ECO:0000256" key="1">
    <source>
        <dbReference type="SAM" id="MobiDB-lite"/>
    </source>
</evidence>